<sequence>MTTVLNPDRDLSADHLTSGGGVNLSSLAHKAVSEMIRDRRLRGGDTIVEARLADILGISRTPLREALQRLEGEGLVRKVANRSYVVRLVDLGEYLHSLKVREILEGEAAALSIGAIPGEELAATRHEIETLMSSTSYHTQAHWQSDDRLHGLYIDHCGNPVMAEMIRALRVTTRLFEIAKLKDRLEPDSTEHLAILAALEAADRRAARTAVQVHCRSLRDFALATVR</sequence>
<name>A0A2T4YYS4_9HYPH</name>
<dbReference type="InterPro" id="IPR000524">
    <property type="entry name" value="Tscrpt_reg_HTH_GntR"/>
</dbReference>
<keyword evidence="1" id="KW-0805">Transcription regulation</keyword>
<evidence type="ECO:0000313" key="5">
    <source>
        <dbReference type="EMBL" id="PTM51860.1"/>
    </source>
</evidence>
<dbReference type="CDD" id="cd07377">
    <property type="entry name" value="WHTH_GntR"/>
    <property type="match status" value="1"/>
</dbReference>
<organism evidence="5 6">
    <name type="scientific">Phreatobacter oligotrophus</name>
    <dbReference type="NCBI Taxonomy" id="1122261"/>
    <lineage>
        <taxon>Bacteria</taxon>
        <taxon>Pseudomonadati</taxon>
        <taxon>Pseudomonadota</taxon>
        <taxon>Alphaproteobacteria</taxon>
        <taxon>Hyphomicrobiales</taxon>
        <taxon>Phreatobacteraceae</taxon>
        <taxon>Phreatobacter</taxon>
    </lineage>
</organism>
<keyword evidence="3" id="KW-0804">Transcription</keyword>
<evidence type="ECO:0000256" key="3">
    <source>
        <dbReference type="ARBA" id="ARBA00023163"/>
    </source>
</evidence>
<dbReference type="EMBL" id="PZZL01000009">
    <property type="protein sequence ID" value="PTM51860.1"/>
    <property type="molecule type" value="Genomic_DNA"/>
</dbReference>
<evidence type="ECO:0000259" key="4">
    <source>
        <dbReference type="PROSITE" id="PS50949"/>
    </source>
</evidence>
<evidence type="ECO:0000313" key="6">
    <source>
        <dbReference type="Proteomes" id="UP000241808"/>
    </source>
</evidence>
<comment type="caution">
    <text evidence="5">The sequence shown here is derived from an EMBL/GenBank/DDBJ whole genome shotgun (WGS) entry which is preliminary data.</text>
</comment>
<evidence type="ECO:0000256" key="2">
    <source>
        <dbReference type="ARBA" id="ARBA00023125"/>
    </source>
</evidence>
<dbReference type="InterPro" id="IPR036388">
    <property type="entry name" value="WH-like_DNA-bd_sf"/>
</dbReference>
<dbReference type="InterPro" id="IPR011711">
    <property type="entry name" value="GntR_C"/>
</dbReference>
<dbReference type="PROSITE" id="PS50949">
    <property type="entry name" value="HTH_GNTR"/>
    <property type="match status" value="1"/>
</dbReference>
<dbReference type="Proteomes" id="UP000241808">
    <property type="component" value="Unassembled WGS sequence"/>
</dbReference>
<dbReference type="SUPFAM" id="SSF46785">
    <property type="entry name" value="Winged helix' DNA-binding domain"/>
    <property type="match status" value="1"/>
</dbReference>
<dbReference type="PRINTS" id="PR00035">
    <property type="entry name" value="HTHGNTR"/>
</dbReference>
<dbReference type="Pfam" id="PF07729">
    <property type="entry name" value="FCD"/>
    <property type="match status" value="1"/>
</dbReference>
<dbReference type="SUPFAM" id="SSF48008">
    <property type="entry name" value="GntR ligand-binding domain-like"/>
    <property type="match status" value="1"/>
</dbReference>
<gene>
    <name evidence="5" type="ORF">C8P69_109148</name>
</gene>
<dbReference type="SMART" id="SM00345">
    <property type="entry name" value="HTH_GNTR"/>
    <property type="match status" value="1"/>
</dbReference>
<reference evidence="5 6" key="1">
    <citation type="submission" date="2018-04" db="EMBL/GenBank/DDBJ databases">
        <title>Genomic Encyclopedia of Archaeal and Bacterial Type Strains, Phase II (KMG-II): from individual species to whole genera.</title>
        <authorList>
            <person name="Goeker M."/>
        </authorList>
    </citation>
    <scope>NUCLEOTIDE SEQUENCE [LARGE SCALE GENOMIC DNA]</scope>
    <source>
        <strain evidence="5 6">DSM 25521</strain>
    </source>
</reference>
<proteinExistence type="predicted"/>
<dbReference type="RefSeq" id="WP_108178955.1">
    <property type="nucleotide sequence ID" value="NZ_PZZL01000009.1"/>
</dbReference>
<dbReference type="Gene3D" id="1.20.120.530">
    <property type="entry name" value="GntR ligand-binding domain-like"/>
    <property type="match status" value="1"/>
</dbReference>
<dbReference type="InterPro" id="IPR036390">
    <property type="entry name" value="WH_DNA-bd_sf"/>
</dbReference>
<dbReference type="PANTHER" id="PTHR43537:SF5">
    <property type="entry name" value="UXU OPERON TRANSCRIPTIONAL REGULATOR"/>
    <property type="match status" value="1"/>
</dbReference>
<dbReference type="PANTHER" id="PTHR43537">
    <property type="entry name" value="TRANSCRIPTIONAL REGULATOR, GNTR FAMILY"/>
    <property type="match status" value="1"/>
</dbReference>
<dbReference type="Gene3D" id="1.10.10.10">
    <property type="entry name" value="Winged helix-like DNA-binding domain superfamily/Winged helix DNA-binding domain"/>
    <property type="match status" value="1"/>
</dbReference>
<keyword evidence="2" id="KW-0238">DNA-binding</keyword>
<protein>
    <submittedName>
        <fullName evidence="5">GntR family transcriptional regulator</fullName>
    </submittedName>
</protein>
<dbReference type="SMART" id="SM00895">
    <property type="entry name" value="FCD"/>
    <property type="match status" value="1"/>
</dbReference>
<dbReference type="Pfam" id="PF00392">
    <property type="entry name" value="GntR"/>
    <property type="match status" value="1"/>
</dbReference>
<feature type="domain" description="HTH gntR-type" evidence="4">
    <location>
        <begin position="22"/>
        <end position="89"/>
    </location>
</feature>
<keyword evidence="6" id="KW-1185">Reference proteome</keyword>
<dbReference type="GO" id="GO:0003677">
    <property type="term" value="F:DNA binding"/>
    <property type="evidence" value="ECO:0007669"/>
    <property type="project" value="UniProtKB-KW"/>
</dbReference>
<accession>A0A2T4YYS4</accession>
<dbReference type="OrthoDB" id="8114900at2"/>
<evidence type="ECO:0000256" key="1">
    <source>
        <dbReference type="ARBA" id="ARBA00023015"/>
    </source>
</evidence>
<dbReference type="InterPro" id="IPR008920">
    <property type="entry name" value="TF_FadR/GntR_C"/>
</dbReference>
<dbReference type="GO" id="GO:0003700">
    <property type="term" value="F:DNA-binding transcription factor activity"/>
    <property type="evidence" value="ECO:0007669"/>
    <property type="project" value="InterPro"/>
</dbReference>
<dbReference type="AlphaFoldDB" id="A0A2T4YYS4"/>